<dbReference type="PATRIC" id="fig|1618598.3.peg.718"/>
<reference evidence="10 11" key="1">
    <citation type="journal article" date="2015" name="Nature">
        <title>rRNA introns, odd ribosomes, and small enigmatic genomes across a large radiation of phyla.</title>
        <authorList>
            <person name="Brown C.T."/>
            <person name="Hug L.A."/>
            <person name="Thomas B.C."/>
            <person name="Sharon I."/>
            <person name="Castelle C.J."/>
            <person name="Singh A."/>
            <person name="Wilkins M.J."/>
            <person name="Williams K.H."/>
            <person name="Banfield J.F."/>
        </authorList>
    </citation>
    <scope>NUCLEOTIDE SEQUENCE [LARGE SCALE GENOMIC DNA]</scope>
</reference>
<keyword evidence="5 8" id="KW-0812">Transmembrane</keyword>
<dbReference type="Pfam" id="PF13231">
    <property type="entry name" value="PMT_2"/>
    <property type="match status" value="1"/>
</dbReference>
<feature type="transmembrane region" description="Helical" evidence="8">
    <location>
        <begin position="323"/>
        <end position="342"/>
    </location>
</feature>
<evidence type="ECO:0000256" key="4">
    <source>
        <dbReference type="ARBA" id="ARBA00022679"/>
    </source>
</evidence>
<feature type="transmembrane region" description="Helical" evidence="8">
    <location>
        <begin position="96"/>
        <end position="118"/>
    </location>
</feature>
<evidence type="ECO:0000313" key="10">
    <source>
        <dbReference type="EMBL" id="KKU01153.1"/>
    </source>
</evidence>
<organism evidence="10 11">
    <name type="scientific">Candidatus Woesebacteria bacterium GW2011_GWE1_45_18</name>
    <dbReference type="NCBI Taxonomy" id="1618598"/>
    <lineage>
        <taxon>Bacteria</taxon>
        <taxon>Candidatus Woeseibacteriota</taxon>
    </lineage>
</organism>
<evidence type="ECO:0000256" key="8">
    <source>
        <dbReference type="SAM" id="Phobius"/>
    </source>
</evidence>
<feature type="transmembrane region" description="Helical" evidence="8">
    <location>
        <begin position="377"/>
        <end position="395"/>
    </location>
</feature>
<feature type="transmembrane region" description="Helical" evidence="8">
    <location>
        <begin position="294"/>
        <end position="311"/>
    </location>
</feature>
<dbReference type="GO" id="GO:0009103">
    <property type="term" value="P:lipopolysaccharide biosynthetic process"/>
    <property type="evidence" value="ECO:0007669"/>
    <property type="project" value="UniProtKB-ARBA"/>
</dbReference>
<keyword evidence="3" id="KW-0328">Glycosyltransferase</keyword>
<feature type="transmembrane region" description="Helical" evidence="8">
    <location>
        <begin position="151"/>
        <end position="168"/>
    </location>
</feature>
<feature type="transmembrane region" description="Helical" evidence="8">
    <location>
        <begin position="64"/>
        <end position="84"/>
    </location>
</feature>
<evidence type="ECO:0000256" key="5">
    <source>
        <dbReference type="ARBA" id="ARBA00022692"/>
    </source>
</evidence>
<dbReference type="AlphaFoldDB" id="A0A0G1P782"/>
<protein>
    <recommendedName>
        <fullName evidence="9">Glycosyltransferase RgtA/B/C/D-like domain-containing protein</fullName>
    </recommendedName>
</protein>
<keyword evidence="2" id="KW-1003">Cell membrane</keyword>
<feature type="transmembrane region" description="Helical" evidence="8">
    <location>
        <begin position="220"/>
        <end position="241"/>
    </location>
</feature>
<dbReference type="Proteomes" id="UP000034086">
    <property type="component" value="Unassembled WGS sequence"/>
</dbReference>
<dbReference type="GO" id="GO:0016763">
    <property type="term" value="F:pentosyltransferase activity"/>
    <property type="evidence" value="ECO:0007669"/>
    <property type="project" value="TreeGrafter"/>
</dbReference>
<dbReference type="PANTHER" id="PTHR33908:SF11">
    <property type="entry name" value="MEMBRANE PROTEIN"/>
    <property type="match status" value="1"/>
</dbReference>
<name>A0A0G1P782_9BACT</name>
<evidence type="ECO:0000256" key="6">
    <source>
        <dbReference type="ARBA" id="ARBA00022989"/>
    </source>
</evidence>
<sequence>MEKIALRIKNWIRQNPKEAIILGVILLVAAFLRLYRISEYMTFLGDEGRDVIIVRRLLVDFDPILIGPGTSIGNMYLGPLYYYLMAPALALAGLSPVGPAVQIALLGVATAFFVWHLARDWFGKWGAAVASSLYAIAPTVIIYSRSSWNPNIMPFFALLSIWGTWKFWQEGRWRWLAVVGVALAFTLQSHYLALLLFPVIGFFWLLTYLKVRKTGEAKKFLLNSVFAGIIFLILMSPLVIFDARHGWRNWEAMKTFFTERQTTVSARPWNAIPKIPKLSQNITTRVLSGKNETVGRFTLAAILILSLIVFVKRKSLDRKSKAAFLLISVWLLVALAGLGNYKQEIYDHYFGFFFAAPFLLLGGLVEKITKTERNKILIGTLSIGIILLVSVNLFGNPLRYQPNRQLQRSQAVADKIIEESGGERFNLAVLAERNYDDGYQYFLELRGVPVIDIDPQLADETTAEQLFVVCELAKEKCDPTHSPKAEVANFGWSKIEEEWDISGVTLYQLVHTE</sequence>
<keyword evidence="7 8" id="KW-0472">Membrane</keyword>
<feature type="transmembrane region" description="Helical" evidence="8">
    <location>
        <begin position="124"/>
        <end position="144"/>
    </location>
</feature>
<evidence type="ECO:0000256" key="3">
    <source>
        <dbReference type="ARBA" id="ARBA00022676"/>
    </source>
</evidence>
<accession>A0A0G1P782</accession>
<gene>
    <name evidence="10" type="ORF">UX03_C0046G0003</name>
</gene>
<comment type="subcellular location">
    <subcellularLocation>
        <location evidence="1">Cell membrane</location>
        <topology evidence="1">Multi-pass membrane protein</topology>
    </subcellularLocation>
</comment>
<dbReference type="GO" id="GO:0005886">
    <property type="term" value="C:plasma membrane"/>
    <property type="evidence" value="ECO:0007669"/>
    <property type="project" value="UniProtKB-SubCell"/>
</dbReference>
<evidence type="ECO:0000313" key="11">
    <source>
        <dbReference type="Proteomes" id="UP000034086"/>
    </source>
</evidence>
<evidence type="ECO:0000256" key="1">
    <source>
        <dbReference type="ARBA" id="ARBA00004651"/>
    </source>
</evidence>
<dbReference type="InterPro" id="IPR050297">
    <property type="entry name" value="LipidA_mod_glycosyltrf_83"/>
</dbReference>
<feature type="transmembrane region" description="Helical" evidence="8">
    <location>
        <begin position="188"/>
        <end position="208"/>
    </location>
</feature>
<evidence type="ECO:0000256" key="2">
    <source>
        <dbReference type="ARBA" id="ARBA00022475"/>
    </source>
</evidence>
<dbReference type="InterPro" id="IPR038731">
    <property type="entry name" value="RgtA/B/C-like"/>
</dbReference>
<feature type="transmembrane region" description="Helical" evidence="8">
    <location>
        <begin position="348"/>
        <end position="365"/>
    </location>
</feature>
<keyword evidence="6 8" id="KW-1133">Transmembrane helix</keyword>
<comment type="caution">
    <text evidence="10">The sequence shown here is derived from an EMBL/GenBank/DDBJ whole genome shotgun (WGS) entry which is preliminary data.</text>
</comment>
<dbReference type="EMBL" id="LCKQ01000046">
    <property type="protein sequence ID" value="KKU01153.1"/>
    <property type="molecule type" value="Genomic_DNA"/>
</dbReference>
<feature type="domain" description="Glycosyltransferase RgtA/B/C/D-like" evidence="9">
    <location>
        <begin position="79"/>
        <end position="240"/>
    </location>
</feature>
<dbReference type="PANTHER" id="PTHR33908">
    <property type="entry name" value="MANNOSYLTRANSFERASE YKCB-RELATED"/>
    <property type="match status" value="1"/>
</dbReference>
<keyword evidence="4" id="KW-0808">Transferase</keyword>
<proteinExistence type="predicted"/>
<evidence type="ECO:0000256" key="7">
    <source>
        <dbReference type="ARBA" id="ARBA00023136"/>
    </source>
</evidence>
<evidence type="ECO:0000259" key="9">
    <source>
        <dbReference type="Pfam" id="PF13231"/>
    </source>
</evidence>
<feature type="transmembrane region" description="Helical" evidence="8">
    <location>
        <begin position="20"/>
        <end position="38"/>
    </location>
</feature>